<dbReference type="EMBL" id="JARMDB010000031">
    <property type="protein sequence ID" value="MED1569127.1"/>
    <property type="molecule type" value="Genomic_DNA"/>
</dbReference>
<evidence type="ECO:0000256" key="1">
    <source>
        <dbReference type="ARBA" id="ARBA00005582"/>
    </source>
</evidence>
<dbReference type="Pfam" id="PF00293">
    <property type="entry name" value="NUDIX"/>
    <property type="match status" value="1"/>
</dbReference>
<keyword evidence="4" id="KW-1185">Reference proteome</keyword>
<dbReference type="SUPFAM" id="SSF55811">
    <property type="entry name" value="Nudix"/>
    <property type="match status" value="1"/>
</dbReference>
<dbReference type="PROSITE" id="PS51462">
    <property type="entry name" value="NUDIX"/>
    <property type="match status" value="1"/>
</dbReference>
<dbReference type="InterPro" id="IPR000086">
    <property type="entry name" value="NUDIX_hydrolase_dom"/>
</dbReference>
<feature type="domain" description="Nudix hydrolase" evidence="2">
    <location>
        <begin position="27"/>
        <end position="164"/>
    </location>
</feature>
<name>A0ABU6N1Y8_9BACI</name>
<sequence length="164" mass="19556">MTTAYVNWEEAKIKLTWKQDNQLPPQDLITSVHGLCFYDSKILLVDLNHRGWDFPGGHIELNETPEECFKREAMEEVYVEGKCNLLGYIIVDHNENPKWNKKSKYPKVGYQVFYRMDIKKFHTFEGEHESAHRKLINPNEITVHHHEWHSVYQSILDYALYTEF</sequence>
<organism evidence="3 4">
    <name type="scientific">Bacillus paramycoides</name>
    <dbReference type="NCBI Taxonomy" id="2026194"/>
    <lineage>
        <taxon>Bacteria</taxon>
        <taxon>Bacillati</taxon>
        <taxon>Bacillota</taxon>
        <taxon>Bacilli</taxon>
        <taxon>Bacillales</taxon>
        <taxon>Bacillaceae</taxon>
        <taxon>Bacillus</taxon>
        <taxon>Bacillus cereus group</taxon>
    </lineage>
</organism>
<evidence type="ECO:0000313" key="3">
    <source>
        <dbReference type="EMBL" id="MED1569127.1"/>
    </source>
</evidence>
<reference evidence="3 4" key="1">
    <citation type="submission" date="2023-03" db="EMBL/GenBank/DDBJ databases">
        <title>Bacillus Genome Sequencing.</title>
        <authorList>
            <person name="Dunlap C."/>
        </authorList>
    </citation>
    <scope>NUCLEOTIDE SEQUENCE [LARGE SCALE GENOMIC DNA]</scope>
    <source>
        <strain evidence="3 4">B-615</strain>
    </source>
</reference>
<dbReference type="Proteomes" id="UP001309448">
    <property type="component" value="Unassembled WGS sequence"/>
</dbReference>
<accession>A0ABU6N1Y8</accession>
<proteinExistence type="inferred from homology"/>
<comment type="caution">
    <text evidence="3">The sequence shown here is derived from an EMBL/GenBank/DDBJ whole genome shotgun (WGS) entry which is preliminary data.</text>
</comment>
<gene>
    <name evidence="3" type="ORF">P4U88_25350</name>
</gene>
<dbReference type="PANTHER" id="PTHR43736">
    <property type="entry name" value="ADP-RIBOSE PYROPHOSPHATASE"/>
    <property type="match status" value="1"/>
</dbReference>
<evidence type="ECO:0000259" key="2">
    <source>
        <dbReference type="PROSITE" id="PS51462"/>
    </source>
</evidence>
<dbReference type="Gene3D" id="3.90.79.10">
    <property type="entry name" value="Nucleoside Triphosphate Pyrophosphohydrolase"/>
    <property type="match status" value="1"/>
</dbReference>
<dbReference type="RefSeq" id="WP_327921874.1">
    <property type="nucleotide sequence ID" value="NZ_JARMDB010000031.1"/>
</dbReference>
<dbReference type="InterPro" id="IPR015797">
    <property type="entry name" value="NUDIX_hydrolase-like_dom_sf"/>
</dbReference>
<comment type="similarity">
    <text evidence="1">Belongs to the Nudix hydrolase family.</text>
</comment>
<dbReference type="PANTHER" id="PTHR43736:SF1">
    <property type="entry name" value="DIHYDRONEOPTERIN TRIPHOSPHATE DIPHOSPHATASE"/>
    <property type="match status" value="1"/>
</dbReference>
<dbReference type="CDD" id="cd02883">
    <property type="entry name" value="NUDIX_Hydrolase"/>
    <property type="match status" value="1"/>
</dbReference>
<evidence type="ECO:0000313" key="4">
    <source>
        <dbReference type="Proteomes" id="UP001309448"/>
    </source>
</evidence>
<protein>
    <submittedName>
        <fullName evidence="3">NUDIX domain-containing protein</fullName>
    </submittedName>
</protein>